<evidence type="ECO:0000259" key="2">
    <source>
        <dbReference type="Pfam" id="PF03446"/>
    </source>
</evidence>
<dbReference type="OrthoDB" id="435038at2759"/>
<dbReference type="InterPro" id="IPR013328">
    <property type="entry name" value="6PGD_dom2"/>
</dbReference>
<feature type="domain" description="3-hydroxyisobutyrate dehydrogenase-like NAD-binding" evidence="3">
    <location>
        <begin position="297"/>
        <end position="410"/>
    </location>
</feature>
<dbReference type="GO" id="GO:0050661">
    <property type="term" value="F:NADP binding"/>
    <property type="evidence" value="ECO:0007669"/>
    <property type="project" value="InterPro"/>
</dbReference>
<dbReference type="HOGENOM" id="CLU_035117_5_2_1"/>
<dbReference type="InterPro" id="IPR051265">
    <property type="entry name" value="HIBADH-related_NP60_sf"/>
</dbReference>
<dbReference type="InterPro" id="IPR036291">
    <property type="entry name" value="NAD(P)-bd_dom_sf"/>
</dbReference>
<dbReference type="InterPro" id="IPR008927">
    <property type="entry name" value="6-PGluconate_DH-like_C_sf"/>
</dbReference>
<dbReference type="Pfam" id="PF03446">
    <property type="entry name" value="NAD_binding_2"/>
    <property type="match status" value="1"/>
</dbReference>
<comment type="similarity">
    <text evidence="1">Belongs to the HIBADH-related family. NP60 subfamily.</text>
</comment>
<dbReference type="SUPFAM" id="SSF48179">
    <property type="entry name" value="6-phosphogluconate dehydrogenase C-terminal domain-like"/>
    <property type="match status" value="1"/>
</dbReference>
<proteinExistence type="inferred from homology"/>
<evidence type="ECO:0000313" key="5">
    <source>
        <dbReference type="Proteomes" id="UP000014071"/>
    </source>
</evidence>
<evidence type="ECO:0000256" key="1">
    <source>
        <dbReference type="ARBA" id="ARBA00007598"/>
    </source>
</evidence>
<reference evidence="5" key="1">
    <citation type="journal article" date="2013" name="Genome Announc.">
        <title>Draft genome sequence of the basidiomycetous yeast-like fungus Pseudozyma hubeiensis SY62, which produces an abundant amount of the biosurfactant mannosylerythritol lipids.</title>
        <authorList>
            <person name="Konishi M."/>
            <person name="Hatada Y."/>
            <person name="Horiuchi J."/>
        </authorList>
    </citation>
    <scope>NUCLEOTIDE SEQUENCE [LARGE SCALE GENOMIC DNA]</scope>
    <source>
        <strain evidence="5">SY62</strain>
    </source>
</reference>
<feature type="domain" description="6-phosphogluconate dehydrogenase NADP-binding" evidence="2">
    <location>
        <begin position="107"/>
        <end position="285"/>
    </location>
</feature>
<name>R9NZI3_PSEHS</name>
<dbReference type="InterPro" id="IPR006115">
    <property type="entry name" value="6PGDH_NADP-bd"/>
</dbReference>
<dbReference type="STRING" id="1305764.R9NZI3"/>
<dbReference type="RefSeq" id="XP_012187714.1">
    <property type="nucleotide sequence ID" value="XM_012332324.1"/>
</dbReference>
<dbReference type="AlphaFoldDB" id="R9NZI3"/>
<dbReference type="eggNOG" id="KOG0409">
    <property type="taxonomic scope" value="Eukaryota"/>
</dbReference>
<dbReference type="PANTHER" id="PTHR43580">
    <property type="entry name" value="OXIDOREDUCTASE GLYR1-RELATED"/>
    <property type="match status" value="1"/>
</dbReference>
<dbReference type="Gene3D" id="1.10.1040.10">
    <property type="entry name" value="N-(1-d-carboxylethyl)-l-norvaline Dehydrogenase, domain 2"/>
    <property type="match status" value="1"/>
</dbReference>
<evidence type="ECO:0000259" key="3">
    <source>
        <dbReference type="Pfam" id="PF14833"/>
    </source>
</evidence>
<dbReference type="PANTHER" id="PTHR43580:SF8">
    <property type="entry name" value="6-PHOSPHOGLUCONATE DEHYDROGENASE NADP-BINDING DOMAIN-CONTAINING PROTEIN-RELATED"/>
    <property type="match status" value="1"/>
</dbReference>
<dbReference type="GO" id="GO:0051287">
    <property type="term" value="F:NAD binding"/>
    <property type="evidence" value="ECO:0007669"/>
    <property type="project" value="InterPro"/>
</dbReference>
<dbReference type="Pfam" id="PF14833">
    <property type="entry name" value="NAD_binding_11"/>
    <property type="match status" value="1"/>
</dbReference>
<dbReference type="EMBL" id="DF238782">
    <property type="protein sequence ID" value="GAC94127.1"/>
    <property type="molecule type" value="Genomic_DNA"/>
</dbReference>
<keyword evidence="5" id="KW-1185">Reference proteome</keyword>
<evidence type="ECO:0000313" key="4">
    <source>
        <dbReference type="EMBL" id="GAC94127.1"/>
    </source>
</evidence>
<protein>
    <submittedName>
        <fullName evidence="4">3-hydroxyisobutyrate dehydrogenase</fullName>
    </submittedName>
</protein>
<dbReference type="InterPro" id="IPR029154">
    <property type="entry name" value="HIBADH-like_NADP-bd"/>
</dbReference>
<dbReference type="Gene3D" id="3.40.50.720">
    <property type="entry name" value="NAD(P)-binding Rossmann-like Domain"/>
    <property type="match status" value="1"/>
</dbReference>
<gene>
    <name evidence="4" type="ORF">PHSY_001696</name>
</gene>
<dbReference type="GeneID" id="24106993"/>
<dbReference type="SUPFAM" id="SSF51735">
    <property type="entry name" value="NAD(P)-binding Rossmann-fold domains"/>
    <property type="match status" value="1"/>
</dbReference>
<accession>R9NZI3</accession>
<organism evidence="4 5">
    <name type="scientific">Pseudozyma hubeiensis (strain SY62)</name>
    <name type="common">Yeast</name>
    <dbReference type="NCBI Taxonomy" id="1305764"/>
    <lineage>
        <taxon>Eukaryota</taxon>
        <taxon>Fungi</taxon>
        <taxon>Dikarya</taxon>
        <taxon>Basidiomycota</taxon>
        <taxon>Ustilaginomycotina</taxon>
        <taxon>Ustilaginomycetes</taxon>
        <taxon>Ustilaginales</taxon>
        <taxon>Ustilaginaceae</taxon>
        <taxon>Pseudozyma</taxon>
    </lineage>
</organism>
<dbReference type="Proteomes" id="UP000014071">
    <property type="component" value="Unassembled WGS sequence"/>
</dbReference>
<sequence length="443" mass="47732">MHRGPICAWLVRKLSVAQRGNSLHAYVASVSSSTEDAPPFRGGCCASSSSLSSSSRPSLSSLALTYRLCYSVFVQTLRRMASQSHLGSADNVNIPYSTPSTPHPQHQVGWIGLGNMGIKMAANLAKHMREMSPPLPPLLVYNRTVSKAQALEKELDGLVKAVDSVEAIGTRCDLIFTSLSDDDAAEQIYEALLQAEEKRVGKHAQERISSGFSTLLIDTSTLYPATTGKLERKISALPKRHFVAAPAFGPPPMAATAKLVFAVAGPYNSKKFASQFLVPAMGRKIMDFGSNPERAASFKLIGNSIIVSTIEMLSETMTLAEKTGVGSDRVYEWLEEFYPAPSALGYGKKILDSNFQGENGFTLNGGIKDASHIIKLGESVDCPLPIIELARQHMVSARAIGGANLDWSSLSAGFRVTAGVEPFEKKEMLKKWAKTEKDGGSSS</sequence>